<feature type="domain" description="F-box associated beta-propeller type 3" evidence="1">
    <location>
        <begin position="163"/>
        <end position="312"/>
    </location>
</feature>
<protein>
    <recommendedName>
        <fullName evidence="1">F-box associated beta-propeller type 3 domain-containing protein</fullName>
    </recommendedName>
</protein>
<dbReference type="InterPro" id="IPR017451">
    <property type="entry name" value="F-box-assoc_interact_dom"/>
</dbReference>
<dbReference type="Proteomes" id="UP001459277">
    <property type="component" value="Unassembled WGS sequence"/>
</dbReference>
<proteinExistence type="predicted"/>
<accession>A0AAW2D3G5</accession>
<evidence type="ECO:0000259" key="1">
    <source>
        <dbReference type="Pfam" id="PF08268"/>
    </source>
</evidence>
<dbReference type="NCBIfam" id="TIGR01640">
    <property type="entry name" value="F_box_assoc_1"/>
    <property type="match status" value="1"/>
</dbReference>
<organism evidence="2 3">
    <name type="scientific">Lithocarpus litseifolius</name>
    <dbReference type="NCBI Taxonomy" id="425828"/>
    <lineage>
        <taxon>Eukaryota</taxon>
        <taxon>Viridiplantae</taxon>
        <taxon>Streptophyta</taxon>
        <taxon>Embryophyta</taxon>
        <taxon>Tracheophyta</taxon>
        <taxon>Spermatophyta</taxon>
        <taxon>Magnoliopsida</taxon>
        <taxon>eudicotyledons</taxon>
        <taxon>Gunneridae</taxon>
        <taxon>Pentapetalae</taxon>
        <taxon>rosids</taxon>
        <taxon>fabids</taxon>
        <taxon>Fagales</taxon>
        <taxon>Fagaceae</taxon>
        <taxon>Lithocarpus</taxon>
    </lineage>
</organism>
<name>A0AAW2D3G5_9ROSI</name>
<dbReference type="EMBL" id="JAZDWU010000004">
    <property type="protein sequence ID" value="KAL0003655.1"/>
    <property type="molecule type" value="Genomic_DNA"/>
</dbReference>
<evidence type="ECO:0000313" key="2">
    <source>
        <dbReference type="EMBL" id="KAL0003655.1"/>
    </source>
</evidence>
<comment type="caution">
    <text evidence="2">The sequence shown here is derived from an EMBL/GenBank/DDBJ whole genome shotgun (WGS) entry which is preliminary data.</text>
</comment>
<reference evidence="2 3" key="1">
    <citation type="submission" date="2024-01" db="EMBL/GenBank/DDBJ databases">
        <title>A telomere-to-telomere, gap-free genome of sweet tea (Lithocarpus litseifolius).</title>
        <authorList>
            <person name="Zhou J."/>
        </authorList>
    </citation>
    <scope>NUCLEOTIDE SEQUENCE [LARGE SCALE GENOMIC DNA]</scope>
    <source>
        <strain evidence="2">Zhou-2022a</strain>
        <tissue evidence="2">Leaf</tissue>
    </source>
</reference>
<evidence type="ECO:0000313" key="3">
    <source>
        <dbReference type="Proteomes" id="UP001459277"/>
    </source>
</evidence>
<dbReference type="AlphaFoldDB" id="A0AAW2D3G5"/>
<dbReference type="Pfam" id="PF08268">
    <property type="entry name" value="FBA_3"/>
    <property type="match status" value="1"/>
</dbReference>
<sequence>MALLQNSLTRDQNPGEMIWLRSYTNFLLVRKSCNNLYLGLLALKTDFCGKTQLLENIKYQEAFQANQEQKPISRYQPQYLLTNQDWQIILKVAAHKNKRSKTSGYAFKAKTLEVNVLFTGGASSGSKPHHLAIQDVVGEAIFKAMELGYNRILILSNSKGLVQNGIYLNGVHHWLGLLMDKFEQCECEIIVSFDMGNEVFQITKLPELDNVLREKYKFFAAFNGCLALIFVDKIEETLENVFDIWVMCEFGVRGSWTKQLVVITPQLEIERPLGFAKNEKLFLLSKDRHAIFLYNIGSQEIKNLPFRGLLNSNRKGHVRVYVESLVSFTGGYVFQYNQAPNDLYNKLHLIVT</sequence>
<gene>
    <name evidence="2" type="ORF">SO802_011216</name>
</gene>
<dbReference type="InterPro" id="IPR013187">
    <property type="entry name" value="F-box-assoc_dom_typ3"/>
</dbReference>
<keyword evidence="3" id="KW-1185">Reference proteome</keyword>